<dbReference type="PANTHER" id="PTHR43712:SF15">
    <property type="entry name" value="MONODICTYPHENONE CLUSTER TRANSCRIPTIONAL COACTIVATOR MDPA"/>
    <property type="match status" value="1"/>
</dbReference>
<gene>
    <name evidence="1" type="ORF">BO86DRAFT_389257</name>
</gene>
<dbReference type="Gene3D" id="3.40.50.150">
    <property type="entry name" value="Vaccinia Virus protein VP39"/>
    <property type="match status" value="1"/>
</dbReference>
<name>A0A8T8X0R8_ASPJA</name>
<dbReference type="EMBL" id="KZ824793">
    <property type="protein sequence ID" value="RAH81726.1"/>
    <property type="molecule type" value="Genomic_DNA"/>
</dbReference>
<reference evidence="1 2" key="1">
    <citation type="submission" date="2018-02" db="EMBL/GenBank/DDBJ databases">
        <title>The genomes of Aspergillus section Nigri reveals drivers in fungal speciation.</title>
        <authorList>
            <consortium name="DOE Joint Genome Institute"/>
            <person name="Vesth T.C."/>
            <person name="Nybo J."/>
            <person name="Theobald S."/>
            <person name="Brandl J."/>
            <person name="Frisvad J.C."/>
            <person name="Nielsen K.F."/>
            <person name="Lyhne E.K."/>
            <person name="Kogle M.E."/>
            <person name="Kuo A."/>
            <person name="Riley R."/>
            <person name="Clum A."/>
            <person name="Nolan M."/>
            <person name="Lipzen A."/>
            <person name="Salamov A."/>
            <person name="Henrissat B."/>
            <person name="Wiebenga A."/>
            <person name="De vries R.P."/>
            <person name="Grigoriev I.V."/>
            <person name="Mortensen U.H."/>
            <person name="Andersen M.R."/>
            <person name="Baker S.E."/>
        </authorList>
    </citation>
    <scope>NUCLEOTIDE SEQUENCE [LARGE SCALE GENOMIC DNA]</scope>
    <source>
        <strain evidence="1 2">CBS 114.51</strain>
    </source>
</reference>
<protein>
    <recommendedName>
        <fullName evidence="3">S-adenosyl-L-methionine-dependent methyltransferase</fullName>
    </recommendedName>
</protein>
<dbReference type="Gene3D" id="1.10.10.10">
    <property type="entry name" value="Winged helix-like DNA-binding domain superfamily/Winged helix DNA-binding domain"/>
    <property type="match status" value="1"/>
</dbReference>
<dbReference type="RefSeq" id="XP_025527620.1">
    <property type="nucleotide sequence ID" value="XM_025672085.1"/>
</dbReference>
<dbReference type="SUPFAM" id="SSF46785">
    <property type="entry name" value="Winged helix' DNA-binding domain"/>
    <property type="match status" value="1"/>
</dbReference>
<proteinExistence type="predicted"/>
<dbReference type="GeneID" id="37175777"/>
<dbReference type="OrthoDB" id="1606438at2759"/>
<organism evidence="1 2">
    <name type="scientific">Aspergillus japonicus CBS 114.51</name>
    <dbReference type="NCBI Taxonomy" id="1448312"/>
    <lineage>
        <taxon>Eukaryota</taxon>
        <taxon>Fungi</taxon>
        <taxon>Dikarya</taxon>
        <taxon>Ascomycota</taxon>
        <taxon>Pezizomycotina</taxon>
        <taxon>Eurotiomycetes</taxon>
        <taxon>Eurotiomycetidae</taxon>
        <taxon>Eurotiales</taxon>
        <taxon>Aspergillaceae</taxon>
        <taxon>Aspergillus</taxon>
        <taxon>Aspergillus subgen. Circumdati</taxon>
    </lineage>
</organism>
<dbReference type="InterPro" id="IPR036388">
    <property type="entry name" value="WH-like_DNA-bd_sf"/>
</dbReference>
<dbReference type="Proteomes" id="UP000249497">
    <property type="component" value="Unassembled WGS sequence"/>
</dbReference>
<evidence type="ECO:0000313" key="2">
    <source>
        <dbReference type="Proteomes" id="UP000249497"/>
    </source>
</evidence>
<evidence type="ECO:0000313" key="1">
    <source>
        <dbReference type="EMBL" id="RAH81726.1"/>
    </source>
</evidence>
<dbReference type="InterPro" id="IPR029063">
    <property type="entry name" value="SAM-dependent_MTases_sf"/>
</dbReference>
<dbReference type="InterPro" id="IPR036390">
    <property type="entry name" value="WH_DNA-bd_sf"/>
</dbReference>
<dbReference type="AlphaFoldDB" id="A0A8T8X0R8"/>
<dbReference type="PANTHER" id="PTHR43712">
    <property type="entry name" value="PUTATIVE (AFU_ORTHOLOGUE AFUA_4G14580)-RELATED"/>
    <property type="match status" value="1"/>
</dbReference>
<sequence>MAYLAQLEAVSRDLSAAVEELASHYRHGGIDSLGVRPPQLLPTGAPPDVHRARESALASLTKLQVMLAEPTDLLQNLAGQVQLLACMQWLGDLQVPACIPLEGTALIKDVSNLIGVPESQLSRVIKMATTGGFLQEPQPGHVSHSEISAAFVTKPSYLDAAMFLAETAAPAALTKATSIKQDSDSDERKDGIPCLSAFGTASEAQLPRLQRQWQAYLRYGTGHVCDMAIDVLTCLEGVRTTNESIVEVGARSTERAITLATQYPSLRFTVQLQSSRHDRVRTSNPRITISHRQPGSPQPILNAALYILNCPIPVPGSSSALVPTQLAAELRAHLPALRLNRSATLVVIAPSASDSDEGIRLTRIRDLSLLQLARQRELGLSEVINLLNGISDGEGRLVLVNQVRSAGKYGVVALEVKYQPH</sequence>
<evidence type="ECO:0008006" key="3">
    <source>
        <dbReference type="Google" id="ProtNLM"/>
    </source>
</evidence>
<accession>A0A8T8X0R8</accession>
<keyword evidence="2" id="KW-1185">Reference proteome</keyword>